<dbReference type="SUPFAM" id="SSF51283">
    <property type="entry name" value="dUTPase-like"/>
    <property type="match status" value="1"/>
</dbReference>
<dbReference type="RefSeq" id="WP_169454640.1">
    <property type="nucleotide sequence ID" value="NZ_CP051774.1"/>
</dbReference>
<protein>
    <recommendedName>
        <fullName evidence="5">dCTP deaminase</fullName>
    </recommendedName>
</protein>
<evidence type="ECO:0000313" key="3">
    <source>
        <dbReference type="EMBL" id="QJE96239.1"/>
    </source>
</evidence>
<organism evidence="3 4">
    <name type="scientific">Luteolibacter luteus</name>
    <dbReference type="NCBI Taxonomy" id="2728835"/>
    <lineage>
        <taxon>Bacteria</taxon>
        <taxon>Pseudomonadati</taxon>
        <taxon>Verrucomicrobiota</taxon>
        <taxon>Verrucomicrobiia</taxon>
        <taxon>Verrucomicrobiales</taxon>
        <taxon>Verrucomicrobiaceae</taxon>
        <taxon>Luteolibacter</taxon>
    </lineage>
</organism>
<dbReference type="KEGG" id="luo:HHL09_10740"/>
<evidence type="ECO:0000256" key="2">
    <source>
        <dbReference type="ARBA" id="ARBA00023080"/>
    </source>
</evidence>
<dbReference type="InterPro" id="IPR011962">
    <property type="entry name" value="dCTP_deaminase"/>
</dbReference>
<name>A0A858RII9_9BACT</name>
<dbReference type="GO" id="GO:0008829">
    <property type="term" value="F:dCTP deaminase activity"/>
    <property type="evidence" value="ECO:0007669"/>
    <property type="project" value="InterPro"/>
</dbReference>
<keyword evidence="1" id="KW-0378">Hydrolase</keyword>
<reference evidence="3 4" key="1">
    <citation type="submission" date="2020-04" db="EMBL/GenBank/DDBJ databases">
        <title>Luteolibacter sp. G-1-1-1 isolated from soil.</title>
        <authorList>
            <person name="Dahal R.H."/>
        </authorList>
    </citation>
    <scope>NUCLEOTIDE SEQUENCE [LARGE SCALE GENOMIC DNA]</scope>
    <source>
        <strain evidence="3 4">G-1-1-1</strain>
    </source>
</reference>
<evidence type="ECO:0000313" key="4">
    <source>
        <dbReference type="Proteomes" id="UP000501812"/>
    </source>
</evidence>
<dbReference type="Proteomes" id="UP000501812">
    <property type="component" value="Chromosome"/>
</dbReference>
<keyword evidence="2" id="KW-0546">Nucleotide metabolism</keyword>
<evidence type="ECO:0008006" key="5">
    <source>
        <dbReference type="Google" id="ProtNLM"/>
    </source>
</evidence>
<dbReference type="AlphaFoldDB" id="A0A858RII9"/>
<dbReference type="PANTHER" id="PTHR42680:SF3">
    <property type="entry name" value="DCTP DEAMINASE"/>
    <property type="match status" value="1"/>
</dbReference>
<proteinExistence type="predicted"/>
<dbReference type="InterPro" id="IPR033704">
    <property type="entry name" value="dUTPase_trimeric"/>
</dbReference>
<dbReference type="Pfam" id="PF22769">
    <property type="entry name" value="DCD"/>
    <property type="match status" value="1"/>
</dbReference>
<dbReference type="PANTHER" id="PTHR42680">
    <property type="entry name" value="DCTP DEAMINASE"/>
    <property type="match status" value="1"/>
</dbReference>
<dbReference type="Gene3D" id="2.70.40.10">
    <property type="match status" value="1"/>
</dbReference>
<dbReference type="GO" id="GO:0006229">
    <property type="term" value="P:dUTP biosynthetic process"/>
    <property type="evidence" value="ECO:0007669"/>
    <property type="project" value="InterPro"/>
</dbReference>
<accession>A0A858RII9</accession>
<keyword evidence="4" id="KW-1185">Reference proteome</keyword>
<sequence length="176" mass="19299">MILSQGDLVELVKQGGVTREDGLDVSIDLVSIGLHLGTTFLRYKDVAGARSLPFEAPVEAVELNSNGEIDFRPGAGILATTAEVVDIPLNRMGFIQTKGTIARGFVTVHLCDGQIDPGYRGRITLELVNFSKFHYTLRPGIPIAQLFIHHLTGSLQVGYSGRYQFAEFPTSMRCKY</sequence>
<dbReference type="InterPro" id="IPR036157">
    <property type="entry name" value="dUTPase-like_sf"/>
</dbReference>
<dbReference type="CDD" id="cd07557">
    <property type="entry name" value="trimeric_dUTPase"/>
    <property type="match status" value="1"/>
</dbReference>
<evidence type="ECO:0000256" key="1">
    <source>
        <dbReference type="ARBA" id="ARBA00022801"/>
    </source>
</evidence>
<gene>
    <name evidence="3" type="ORF">HHL09_10740</name>
</gene>
<dbReference type="EMBL" id="CP051774">
    <property type="protein sequence ID" value="QJE96239.1"/>
    <property type="molecule type" value="Genomic_DNA"/>
</dbReference>